<accession>A0A8D2L4Y1</accession>
<dbReference type="GO" id="GO:0016567">
    <property type="term" value="P:protein ubiquitination"/>
    <property type="evidence" value="ECO:0007669"/>
    <property type="project" value="TreeGrafter"/>
</dbReference>
<keyword evidence="2 4" id="KW-0863">Zinc-finger</keyword>
<organism evidence="6 7">
    <name type="scientific">Varanus komodoensis</name>
    <name type="common">Komodo dragon</name>
    <dbReference type="NCBI Taxonomy" id="61221"/>
    <lineage>
        <taxon>Eukaryota</taxon>
        <taxon>Metazoa</taxon>
        <taxon>Chordata</taxon>
        <taxon>Craniata</taxon>
        <taxon>Vertebrata</taxon>
        <taxon>Euteleostomi</taxon>
        <taxon>Lepidosauria</taxon>
        <taxon>Squamata</taxon>
        <taxon>Bifurcata</taxon>
        <taxon>Unidentata</taxon>
        <taxon>Episquamata</taxon>
        <taxon>Toxicofera</taxon>
        <taxon>Anguimorpha</taxon>
        <taxon>Paleoanguimorpha</taxon>
        <taxon>Varanoidea</taxon>
        <taxon>Varanidae</taxon>
        <taxon>Varanus</taxon>
    </lineage>
</organism>
<dbReference type="Ensembl" id="ENSVKKT00000017086.1">
    <property type="protein sequence ID" value="ENSVKKP00000016673.1"/>
    <property type="gene ID" value="ENSVKKG00000011403.1"/>
</dbReference>
<evidence type="ECO:0000256" key="4">
    <source>
        <dbReference type="PROSITE-ProRule" id="PRU00175"/>
    </source>
</evidence>
<dbReference type="PANTHER" id="PTHR12183">
    <property type="entry name" value="MITOCHONDRIAL UBIQUITIN LIGASE ACTIVATOR OF NFKB 1"/>
    <property type="match status" value="1"/>
</dbReference>
<sequence length="144" mass="15416">ELLSRSRGSGLDPSEDQPENACVICLASPRECVLLPCGHVCCCFRCFQALPSHTCPICRSRISRVVPLYQGGEQRRVLPHPPPPDPGCGEACGTLTASEWQVVQHLAGAACLPGLPSLQCQNCKLAMDYRGLPAYLCLALPTDG</sequence>
<reference evidence="6" key="1">
    <citation type="submission" date="2025-08" db="UniProtKB">
        <authorList>
            <consortium name="Ensembl"/>
        </authorList>
    </citation>
    <scope>IDENTIFICATION</scope>
</reference>
<dbReference type="PANTHER" id="PTHR12183:SF6">
    <property type="entry name" value="RING-TYPE E3 UBIQUITIN TRANSFERASE"/>
    <property type="match status" value="1"/>
</dbReference>
<dbReference type="Proteomes" id="UP000694545">
    <property type="component" value="Unplaced"/>
</dbReference>
<evidence type="ECO:0000256" key="1">
    <source>
        <dbReference type="ARBA" id="ARBA00022723"/>
    </source>
</evidence>
<dbReference type="InterPro" id="IPR001841">
    <property type="entry name" value="Znf_RING"/>
</dbReference>
<dbReference type="Gene3D" id="3.30.40.10">
    <property type="entry name" value="Zinc/RING finger domain, C3HC4 (zinc finger)"/>
    <property type="match status" value="1"/>
</dbReference>
<dbReference type="InterPro" id="IPR051652">
    <property type="entry name" value="MDM2_MDM4_MUL1"/>
</dbReference>
<dbReference type="PROSITE" id="PS50089">
    <property type="entry name" value="ZF_RING_2"/>
    <property type="match status" value="1"/>
</dbReference>
<proteinExistence type="predicted"/>
<keyword evidence="7" id="KW-1185">Reference proteome</keyword>
<dbReference type="SUPFAM" id="SSF57850">
    <property type="entry name" value="RING/U-box"/>
    <property type="match status" value="1"/>
</dbReference>
<dbReference type="InterPro" id="IPR013083">
    <property type="entry name" value="Znf_RING/FYVE/PHD"/>
</dbReference>
<dbReference type="Pfam" id="PF13920">
    <property type="entry name" value="zf-C3HC4_3"/>
    <property type="match status" value="1"/>
</dbReference>
<evidence type="ECO:0000256" key="2">
    <source>
        <dbReference type="ARBA" id="ARBA00022771"/>
    </source>
</evidence>
<keyword evidence="3" id="KW-0862">Zinc</keyword>
<dbReference type="GO" id="GO:0008270">
    <property type="term" value="F:zinc ion binding"/>
    <property type="evidence" value="ECO:0007669"/>
    <property type="project" value="UniProtKB-KW"/>
</dbReference>
<dbReference type="GO" id="GO:0004842">
    <property type="term" value="F:ubiquitin-protein transferase activity"/>
    <property type="evidence" value="ECO:0007669"/>
    <property type="project" value="TreeGrafter"/>
</dbReference>
<reference evidence="6" key="2">
    <citation type="submission" date="2025-09" db="UniProtKB">
        <authorList>
            <consortium name="Ensembl"/>
        </authorList>
    </citation>
    <scope>IDENTIFICATION</scope>
</reference>
<name>A0A8D2L4Y1_VARKO</name>
<protein>
    <recommendedName>
        <fullName evidence="5">RING-type domain-containing protein</fullName>
    </recommendedName>
</protein>
<evidence type="ECO:0000256" key="3">
    <source>
        <dbReference type="ARBA" id="ARBA00022833"/>
    </source>
</evidence>
<evidence type="ECO:0000259" key="5">
    <source>
        <dbReference type="PROSITE" id="PS50089"/>
    </source>
</evidence>
<evidence type="ECO:0000313" key="7">
    <source>
        <dbReference type="Proteomes" id="UP000694545"/>
    </source>
</evidence>
<keyword evidence="1" id="KW-0479">Metal-binding</keyword>
<dbReference type="AlphaFoldDB" id="A0A8D2L4Y1"/>
<feature type="domain" description="RING-type" evidence="5">
    <location>
        <begin position="22"/>
        <end position="59"/>
    </location>
</feature>
<evidence type="ECO:0000313" key="6">
    <source>
        <dbReference type="Ensembl" id="ENSVKKP00000016673.1"/>
    </source>
</evidence>